<dbReference type="InterPro" id="IPR002082">
    <property type="entry name" value="Asp_carbamoyltransf"/>
</dbReference>
<protein>
    <recommendedName>
        <fullName evidence="3">aspartate carbamoyltransferase</fullName>
        <ecNumber evidence="3">2.1.3.2</ecNumber>
    </recommendedName>
</protein>
<evidence type="ECO:0000313" key="10">
    <source>
        <dbReference type="EMBL" id="VAW06985.1"/>
    </source>
</evidence>
<dbReference type="NCBIfam" id="TIGR00670">
    <property type="entry name" value="asp_carb_tr"/>
    <property type="match status" value="1"/>
</dbReference>
<keyword evidence="5" id="KW-0665">Pyrimidine biosynthesis</keyword>
<sequence length="349" mass="38093">MSAAENTADFPFPHQHLLGIESLKEQHINAILDLADQYVEQNRKTNKKTDILTGLTQINLFFENSTRTRMSFELAGKRLGADVINMSASGSSIKKGETLLDTASTLNAMQPDLLVVRHGNSGAVKLLSRKVNCAVLNAGDGKHEHPTQALLDALTIRRRKGKIARLTVAICGDVLHSRVARSNIHLLNIMGARVRVIGPSTLVPDNLKQLGAEVFHDMKKGLEGCDVVMMLRLQTERMQGGYFPSISEYFTLYGLDYDKLSVAKEDAMIMHPGPMNRGVEIDAAVADDLTRSAIQEQVEMGVAVRMACLDLLTRRKRGGDRHAIGGAQVGALATVAPTSDQEGASYVFF</sequence>
<evidence type="ECO:0000259" key="9">
    <source>
        <dbReference type="Pfam" id="PF02729"/>
    </source>
</evidence>
<comment type="pathway">
    <text evidence="1">Pyrimidine metabolism; UMP biosynthesis via de novo pathway; (S)-dihydroorotate from bicarbonate: step 2/3.</text>
</comment>
<dbReference type="PANTHER" id="PTHR45753:SF6">
    <property type="entry name" value="ASPARTATE CARBAMOYLTRANSFERASE"/>
    <property type="match status" value="1"/>
</dbReference>
<keyword evidence="4 10" id="KW-0808">Transferase</keyword>
<dbReference type="NCBIfam" id="NF002032">
    <property type="entry name" value="PRK00856.1"/>
    <property type="match status" value="1"/>
</dbReference>
<evidence type="ECO:0000256" key="6">
    <source>
        <dbReference type="ARBA" id="ARBA00043884"/>
    </source>
</evidence>
<evidence type="ECO:0000256" key="4">
    <source>
        <dbReference type="ARBA" id="ARBA00022679"/>
    </source>
</evidence>
<evidence type="ECO:0000256" key="2">
    <source>
        <dbReference type="ARBA" id="ARBA00008896"/>
    </source>
</evidence>
<comment type="similarity">
    <text evidence="2">Belongs to the aspartate/ornithine carbamoyltransferase superfamily. ATCase family.</text>
</comment>
<dbReference type="InterPro" id="IPR006130">
    <property type="entry name" value="Asp/Orn_carbamoylTrfase"/>
</dbReference>
<accession>A0A3B0SMG0</accession>
<dbReference type="GO" id="GO:0006520">
    <property type="term" value="P:amino acid metabolic process"/>
    <property type="evidence" value="ECO:0007669"/>
    <property type="project" value="InterPro"/>
</dbReference>
<dbReference type="PRINTS" id="PR00101">
    <property type="entry name" value="ATCASE"/>
</dbReference>
<comment type="function">
    <text evidence="6">Catalyzes the condensation of carbamoyl phosphate and aspartate to form carbamoyl aspartate and inorganic phosphate, the committed step in the de novo pyrimidine nucleotide biosynthesis pathway.</text>
</comment>
<evidence type="ECO:0000256" key="3">
    <source>
        <dbReference type="ARBA" id="ARBA00013008"/>
    </source>
</evidence>
<dbReference type="InterPro" id="IPR006132">
    <property type="entry name" value="Asp/Orn_carbamoyltranf_P-bd"/>
</dbReference>
<dbReference type="UniPathway" id="UPA00070">
    <property type="reaction ID" value="UER00116"/>
</dbReference>
<evidence type="ECO:0000256" key="5">
    <source>
        <dbReference type="ARBA" id="ARBA00022975"/>
    </source>
</evidence>
<feature type="domain" description="Aspartate/ornithine carbamoyltransferase carbamoyl-P binding" evidence="9">
    <location>
        <begin position="15"/>
        <end position="157"/>
    </location>
</feature>
<dbReference type="PROSITE" id="PS00097">
    <property type="entry name" value="CARBAMOYLTRANSFERASE"/>
    <property type="match status" value="1"/>
</dbReference>
<name>A0A3B0SMG0_9ZZZZ</name>
<dbReference type="EMBL" id="UOEJ01000256">
    <property type="protein sequence ID" value="VAW06985.1"/>
    <property type="molecule type" value="Genomic_DNA"/>
</dbReference>
<dbReference type="InterPro" id="IPR006131">
    <property type="entry name" value="Asp_carbamoyltransf_Asp/Orn-bd"/>
</dbReference>
<dbReference type="FunFam" id="3.40.50.1370:FF:000007">
    <property type="entry name" value="Aspartate carbamoyltransferase"/>
    <property type="match status" value="1"/>
</dbReference>
<feature type="domain" description="Aspartate/ornithine carbamoyltransferase Asp/Orn-binding" evidence="8">
    <location>
        <begin position="166"/>
        <end position="311"/>
    </location>
</feature>
<evidence type="ECO:0000256" key="1">
    <source>
        <dbReference type="ARBA" id="ARBA00004852"/>
    </source>
</evidence>
<dbReference type="GO" id="GO:0016597">
    <property type="term" value="F:amino acid binding"/>
    <property type="evidence" value="ECO:0007669"/>
    <property type="project" value="InterPro"/>
</dbReference>
<organism evidence="10">
    <name type="scientific">hydrothermal vent metagenome</name>
    <dbReference type="NCBI Taxonomy" id="652676"/>
    <lineage>
        <taxon>unclassified sequences</taxon>
        <taxon>metagenomes</taxon>
        <taxon>ecological metagenomes</taxon>
    </lineage>
</organism>
<dbReference type="HAMAP" id="MF_00001">
    <property type="entry name" value="Asp_carb_tr"/>
    <property type="match status" value="1"/>
</dbReference>
<evidence type="ECO:0000256" key="7">
    <source>
        <dbReference type="ARBA" id="ARBA00048859"/>
    </source>
</evidence>
<dbReference type="InterPro" id="IPR036901">
    <property type="entry name" value="Asp/Orn_carbamoylTrfase_sf"/>
</dbReference>
<dbReference type="GO" id="GO:0004070">
    <property type="term" value="F:aspartate carbamoyltransferase activity"/>
    <property type="evidence" value="ECO:0007669"/>
    <property type="project" value="UniProtKB-EC"/>
</dbReference>
<reference evidence="10" key="1">
    <citation type="submission" date="2018-06" db="EMBL/GenBank/DDBJ databases">
        <authorList>
            <person name="Zhirakovskaya E."/>
        </authorList>
    </citation>
    <scope>NUCLEOTIDE SEQUENCE</scope>
</reference>
<dbReference type="GO" id="GO:0005829">
    <property type="term" value="C:cytosol"/>
    <property type="evidence" value="ECO:0007669"/>
    <property type="project" value="TreeGrafter"/>
</dbReference>
<proteinExistence type="inferred from homology"/>
<dbReference type="GO" id="GO:0006207">
    <property type="term" value="P:'de novo' pyrimidine nucleobase biosynthetic process"/>
    <property type="evidence" value="ECO:0007669"/>
    <property type="project" value="InterPro"/>
</dbReference>
<dbReference type="EC" id="2.1.3.2" evidence="3"/>
<dbReference type="PANTHER" id="PTHR45753">
    <property type="entry name" value="ORNITHINE CARBAMOYLTRANSFERASE, MITOCHONDRIAL"/>
    <property type="match status" value="1"/>
</dbReference>
<comment type="catalytic activity">
    <reaction evidence="7">
        <text>carbamoyl phosphate + L-aspartate = N-carbamoyl-L-aspartate + phosphate + H(+)</text>
        <dbReference type="Rhea" id="RHEA:20013"/>
        <dbReference type="ChEBI" id="CHEBI:15378"/>
        <dbReference type="ChEBI" id="CHEBI:29991"/>
        <dbReference type="ChEBI" id="CHEBI:32814"/>
        <dbReference type="ChEBI" id="CHEBI:43474"/>
        <dbReference type="ChEBI" id="CHEBI:58228"/>
        <dbReference type="EC" id="2.1.3.2"/>
    </reaction>
</comment>
<dbReference type="PRINTS" id="PR00100">
    <property type="entry name" value="AOTCASE"/>
</dbReference>
<dbReference type="Pfam" id="PF00185">
    <property type="entry name" value="OTCace"/>
    <property type="match status" value="1"/>
</dbReference>
<dbReference type="Gene3D" id="3.40.50.1370">
    <property type="entry name" value="Aspartate/ornithine carbamoyltransferase"/>
    <property type="match status" value="2"/>
</dbReference>
<gene>
    <name evidence="10" type="ORF">MNBD_ALPHA01-50</name>
</gene>
<dbReference type="Pfam" id="PF02729">
    <property type="entry name" value="OTCace_N"/>
    <property type="match status" value="1"/>
</dbReference>
<dbReference type="GO" id="GO:0044205">
    <property type="term" value="P:'de novo' UMP biosynthetic process"/>
    <property type="evidence" value="ECO:0007669"/>
    <property type="project" value="UniProtKB-UniPathway"/>
</dbReference>
<dbReference type="SUPFAM" id="SSF53671">
    <property type="entry name" value="Aspartate/ornithine carbamoyltransferase"/>
    <property type="match status" value="1"/>
</dbReference>
<evidence type="ECO:0000259" key="8">
    <source>
        <dbReference type="Pfam" id="PF00185"/>
    </source>
</evidence>
<dbReference type="AlphaFoldDB" id="A0A3B0SMG0"/>